<feature type="transmembrane region" description="Helical" evidence="1">
    <location>
        <begin position="114"/>
        <end position="135"/>
    </location>
</feature>
<dbReference type="GeneID" id="71760667"/>
<accession>A0AAV3SKW9</accession>
<evidence type="ECO:0000313" key="3">
    <source>
        <dbReference type="EMBL" id="UOO95577.1"/>
    </source>
</evidence>
<reference evidence="2" key="3">
    <citation type="submission" date="2023-12" db="EMBL/GenBank/DDBJ databases">
        <authorList>
            <person name="Sun Q."/>
            <person name="Inoue M."/>
        </authorList>
    </citation>
    <scope>NUCLEOTIDE SEQUENCE</scope>
    <source>
        <strain evidence="2">JCM 12289</strain>
    </source>
</reference>
<dbReference type="Proteomes" id="UP001500962">
    <property type="component" value="Unassembled WGS sequence"/>
</dbReference>
<dbReference type="EMBL" id="BAAADN010000062">
    <property type="protein sequence ID" value="GAA0473600.1"/>
    <property type="molecule type" value="Genomic_DNA"/>
</dbReference>
<keyword evidence="1" id="KW-0472">Membrane</keyword>
<organism evidence="2 5">
    <name type="scientific">Halococcus dombrowskii</name>
    <dbReference type="NCBI Taxonomy" id="179637"/>
    <lineage>
        <taxon>Archaea</taxon>
        <taxon>Methanobacteriati</taxon>
        <taxon>Methanobacteriota</taxon>
        <taxon>Stenosarchaea group</taxon>
        <taxon>Halobacteria</taxon>
        <taxon>Halobacteriales</taxon>
        <taxon>Halococcaceae</taxon>
        <taxon>Halococcus</taxon>
    </lineage>
</organism>
<reference evidence="3" key="2">
    <citation type="submission" date="2022-04" db="EMBL/GenBank/DDBJ databases">
        <title>Sequencing and genomic assembly of Halococcus dombrowskii.</title>
        <authorList>
            <person name="Lim S.W."/>
            <person name="MacLea K.S."/>
        </authorList>
    </citation>
    <scope>NUCLEOTIDE SEQUENCE</scope>
    <source>
        <strain evidence="3">H4</strain>
    </source>
</reference>
<evidence type="ECO:0000256" key="1">
    <source>
        <dbReference type="SAM" id="Phobius"/>
    </source>
</evidence>
<gene>
    <name evidence="2" type="ORF">GCM10008985_32950</name>
    <name evidence="3" type="ORF">MUK72_02425</name>
</gene>
<keyword evidence="1" id="KW-1133">Transmembrane helix</keyword>
<protein>
    <submittedName>
        <fullName evidence="2">Uncharacterized protein</fullName>
    </submittedName>
</protein>
<keyword evidence="4" id="KW-1185">Reference proteome</keyword>
<sequence length="136" mass="14597">MAADRPHPAALRLRQAIDALVYAVAFVAVLVAIAAIVSVPLGWGLVGVKFALFFVGFFVFGISAFQLRPTPPWKDDDPADEREETRFQAAVQRLPPLGRYGLAPDDRLPASAKLFVASVLVLVTSFVMEAGFGIAA</sequence>
<dbReference type="EMBL" id="CP095005">
    <property type="protein sequence ID" value="UOO95577.1"/>
    <property type="molecule type" value="Genomic_DNA"/>
</dbReference>
<dbReference type="AlphaFoldDB" id="A0AAV3SKW9"/>
<evidence type="ECO:0000313" key="5">
    <source>
        <dbReference type="Proteomes" id="UP001500962"/>
    </source>
</evidence>
<feature type="transmembrane region" description="Helical" evidence="1">
    <location>
        <begin position="50"/>
        <end position="67"/>
    </location>
</feature>
<dbReference type="RefSeq" id="WP_244703508.1">
    <property type="nucleotide sequence ID" value="NZ_BAAADN010000062.1"/>
</dbReference>
<keyword evidence="1" id="KW-0812">Transmembrane</keyword>
<dbReference type="KEGG" id="hdo:MUK72_02425"/>
<dbReference type="InterPro" id="IPR055977">
    <property type="entry name" value="DUF7555"/>
</dbReference>
<reference evidence="2" key="1">
    <citation type="journal article" date="2014" name="Int. J. Syst. Evol. Microbiol.">
        <title>Complete genome sequence of Corynebacterium casei LMG S-19264T (=DSM 44701T), isolated from a smear-ripened cheese.</title>
        <authorList>
            <consortium name="US DOE Joint Genome Institute (JGI-PGF)"/>
            <person name="Walter F."/>
            <person name="Albersmeier A."/>
            <person name="Kalinowski J."/>
            <person name="Ruckert C."/>
        </authorList>
    </citation>
    <scope>NUCLEOTIDE SEQUENCE</scope>
    <source>
        <strain evidence="2">JCM 12289</strain>
    </source>
</reference>
<dbReference type="Proteomes" id="UP000830542">
    <property type="component" value="Chromosome"/>
</dbReference>
<feature type="transmembrane region" description="Helical" evidence="1">
    <location>
        <begin position="20"/>
        <end position="43"/>
    </location>
</feature>
<proteinExistence type="predicted"/>
<evidence type="ECO:0000313" key="2">
    <source>
        <dbReference type="EMBL" id="GAA0473600.1"/>
    </source>
</evidence>
<dbReference type="Pfam" id="PF24432">
    <property type="entry name" value="DUF7555"/>
    <property type="match status" value="1"/>
</dbReference>
<evidence type="ECO:0000313" key="4">
    <source>
        <dbReference type="Proteomes" id="UP000830542"/>
    </source>
</evidence>
<name>A0AAV3SKW9_HALDO</name>